<name>A0A811MKJ9_9POAL</name>
<accession>A0A811MKJ9</accession>
<gene>
    <name evidence="2" type="ORF">NCGR_LOCUS3714</name>
</gene>
<feature type="signal peptide" evidence="1">
    <location>
        <begin position="1"/>
        <end position="29"/>
    </location>
</feature>
<reference evidence="2" key="1">
    <citation type="submission" date="2020-10" db="EMBL/GenBank/DDBJ databases">
        <authorList>
            <person name="Han B."/>
            <person name="Lu T."/>
            <person name="Zhao Q."/>
            <person name="Huang X."/>
            <person name="Zhao Y."/>
        </authorList>
    </citation>
    <scope>NUCLEOTIDE SEQUENCE</scope>
</reference>
<dbReference type="Pfam" id="PF01190">
    <property type="entry name" value="Pollen_Ole_e_1"/>
    <property type="match status" value="1"/>
</dbReference>
<feature type="chain" id="PRO_5032593902" evidence="1">
    <location>
        <begin position="30"/>
        <end position="197"/>
    </location>
</feature>
<dbReference type="AlphaFoldDB" id="A0A811MKJ9"/>
<organism evidence="2 3">
    <name type="scientific">Miscanthus lutarioriparius</name>
    <dbReference type="NCBI Taxonomy" id="422564"/>
    <lineage>
        <taxon>Eukaryota</taxon>
        <taxon>Viridiplantae</taxon>
        <taxon>Streptophyta</taxon>
        <taxon>Embryophyta</taxon>
        <taxon>Tracheophyta</taxon>
        <taxon>Spermatophyta</taxon>
        <taxon>Magnoliopsida</taxon>
        <taxon>Liliopsida</taxon>
        <taxon>Poales</taxon>
        <taxon>Poaceae</taxon>
        <taxon>PACMAD clade</taxon>
        <taxon>Panicoideae</taxon>
        <taxon>Andropogonodae</taxon>
        <taxon>Andropogoneae</taxon>
        <taxon>Saccharinae</taxon>
        <taxon>Miscanthus</taxon>
    </lineage>
</organism>
<sequence>MLRRSAREPAAVLILPAILLLAAAAAAAAEEALPMPMEVYFTPAELARIAGYGEEPVSSVSVSGQLTFELCLRPGSHLLTLEMPGAKVAVTCESESPTPSNQLDSLAFATTDEYGNFTIDLPPQLHATPDLEKACTVRVLQLPADSCRLRHRSDTYGLRLSSVEDGVRAYTAGVIRLQVSDAPSDHCVGVEHMSERR</sequence>
<dbReference type="EMBL" id="CAJGYO010000001">
    <property type="protein sequence ID" value="CAD6205947.1"/>
    <property type="molecule type" value="Genomic_DNA"/>
</dbReference>
<protein>
    <submittedName>
        <fullName evidence="2">Uncharacterized protein</fullName>
    </submittedName>
</protein>
<dbReference type="PANTHER" id="PTHR47273">
    <property type="entry name" value="EXPRESSED PROTEIN"/>
    <property type="match status" value="1"/>
</dbReference>
<dbReference type="PANTHER" id="PTHR47273:SF6">
    <property type="entry name" value="POLLEN OLE E 1 ALLERGEN AND EXTENSIN FAMILY PROTEIN"/>
    <property type="match status" value="1"/>
</dbReference>
<dbReference type="OrthoDB" id="744797at2759"/>
<dbReference type="Proteomes" id="UP000604825">
    <property type="component" value="Unassembled WGS sequence"/>
</dbReference>
<evidence type="ECO:0000313" key="3">
    <source>
        <dbReference type="Proteomes" id="UP000604825"/>
    </source>
</evidence>
<keyword evidence="3" id="KW-1185">Reference proteome</keyword>
<evidence type="ECO:0000313" key="2">
    <source>
        <dbReference type="EMBL" id="CAD6205947.1"/>
    </source>
</evidence>
<comment type="caution">
    <text evidence="2">The sequence shown here is derived from an EMBL/GenBank/DDBJ whole genome shotgun (WGS) entry which is preliminary data.</text>
</comment>
<proteinExistence type="predicted"/>
<evidence type="ECO:0000256" key="1">
    <source>
        <dbReference type="SAM" id="SignalP"/>
    </source>
</evidence>
<keyword evidence="1" id="KW-0732">Signal</keyword>